<keyword evidence="3" id="KW-1185">Reference proteome</keyword>
<feature type="region of interest" description="Disordered" evidence="1">
    <location>
        <begin position="1"/>
        <end position="41"/>
    </location>
</feature>
<sequence>MGATFSVHQRTAELPRERLVGGTKEQTAAEDNGATVTHSSNEHMAAIDSTVEVQYLVTATEDAHPRAESSPDVESTLSNERLREAGTSEFDEFGTRGHTLDSDGGDTDDRRTLALRAGEHANYELSVREHAVPDGERAAGNEANCSSDESGAGSVDGGVDENENEE</sequence>
<dbReference type="KEGG" id="psoj:PHYSODRAFT_344211"/>
<reference evidence="2 3" key="1">
    <citation type="journal article" date="2006" name="Science">
        <title>Phytophthora genome sequences uncover evolutionary origins and mechanisms of pathogenesis.</title>
        <authorList>
            <person name="Tyler B.M."/>
            <person name="Tripathy S."/>
            <person name="Zhang X."/>
            <person name="Dehal P."/>
            <person name="Jiang R.H."/>
            <person name="Aerts A."/>
            <person name="Arredondo F.D."/>
            <person name="Baxter L."/>
            <person name="Bensasson D."/>
            <person name="Beynon J.L."/>
            <person name="Chapman J."/>
            <person name="Damasceno C.M."/>
            <person name="Dorrance A.E."/>
            <person name="Dou D."/>
            <person name="Dickerman A.W."/>
            <person name="Dubchak I.L."/>
            <person name="Garbelotto M."/>
            <person name="Gijzen M."/>
            <person name="Gordon S.G."/>
            <person name="Govers F."/>
            <person name="Grunwald N.J."/>
            <person name="Huang W."/>
            <person name="Ivors K.L."/>
            <person name="Jones R.W."/>
            <person name="Kamoun S."/>
            <person name="Krampis K."/>
            <person name="Lamour K.H."/>
            <person name="Lee M.K."/>
            <person name="McDonald W.H."/>
            <person name="Medina M."/>
            <person name="Meijer H.J."/>
            <person name="Nordberg E.K."/>
            <person name="Maclean D.J."/>
            <person name="Ospina-Giraldo M.D."/>
            <person name="Morris P.F."/>
            <person name="Phuntumart V."/>
            <person name="Putnam N.H."/>
            <person name="Rash S."/>
            <person name="Rose J.K."/>
            <person name="Sakihama Y."/>
            <person name="Salamov A.A."/>
            <person name="Savidor A."/>
            <person name="Scheuring C.F."/>
            <person name="Smith B.M."/>
            <person name="Sobral B.W."/>
            <person name="Terry A."/>
            <person name="Torto-Alalibo T.A."/>
            <person name="Win J."/>
            <person name="Xu Z."/>
            <person name="Zhang H."/>
            <person name="Grigoriev I.V."/>
            <person name="Rokhsar D.S."/>
            <person name="Boore J.L."/>
        </authorList>
    </citation>
    <scope>NUCLEOTIDE SEQUENCE [LARGE SCALE GENOMIC DNA]</scope>
    <source>
        <strain evidence="2 3">P6497</strain>
    </source>
</reference>
<name>G4YQL9_PHYSP</name>
<proteinExistence type="predicted"/>
<dbReference type="Proteomes" id="UP000002640">
    <property type="component" value="Unassembled WGS sequence"/>
</dbReference>
<accession>G4YQL9</accession>
<evidence type="ECO:0000313" key="2">
    <source>
        <dbReference type="EMBL" id="EGZ30283.1"/>
    </source>
</evidence>
<dbReference type="EMBL" id="JH159151">
    <property type="protein sequence ID" value="EGZ30283.1"/>
    <property type="molecule type" value="Genomic_DNA"/>
</dbReference>
<evidence type="ECO:0000313" key="3">
    <source>
        <dbReference type="Proteomes" id="UP000002640"/>
    </source>
</evidence>
<feature type="compositionally biased region" description="Basic and acidic residues" evidence="1">
    <location>
        <begin position="10"/>
        <end position="19"/>
    </location>
</feature>
<dbReference type="InParanoid" id="G4YQL9"/>
<feature type="compositionally biased region" description="Basic and acidic residues" evidence="1">
    <location>
        <begin position="93"/>
        <end position="139"/>
    </location>
</feature>
<protein>
    <submittedName>
        <fullName evidence="2">Uncharacterized protein</fullName>
    </submittedName>
</protein>
<gene>
    <name evidence="2" type="ORF">PHYSODRAFT_344211</name>
</gene>
<feature type="region of interest" description="Disordered" evidence="1">
    <location>
        <begin position="61"/>
        <end position="166"/>
    </location>
</feature>
<evidence type="ECO:0000256" key="1">
    <source>
        <dbReference type="SAM" id="MobiDB-lite"/>
    </source>
</evidence>
<dbReference type="RefSeq" id="XP_009517558.1">
    <property type="nucleotide sequence ID" value="XM_009519263.1"/>
</dbReference>
<organism evidence="2 3">
    <name type="scientific">Phytophthora sojae (strain P6497)</name>
    <name type="common">Soybean stem and root rot agent</name>
    <name type="synonym">Phytophthora megasperma f. sp. glycines</name>
    <dbReference type="NCBI Taxonomy" id="1094619"/>
    <lineage>
        <taxon>Eukaryota</taxon>
        <taxon>Sar</taxon>
        <taxon>Stramenopiles</taxon>
        <taxon>Oomycota</taxon>
        <taxon>Peronosporomycetes</taxon>
        <taxon>Peronosporales</taxon>
        <taxon>Peronosporaceae</taxon>
        <taxon>Phytophthora</taxon>
    </lineage>
</organism>
<dbReference type="AlphaFoldDB" id="G4YQL9"/>
<dbReference type="GeneID" id="20648613"/>